<evidence type="ECO:0000313" key="1">
    <source>
        <dbReference type="EMBL" id="SDF43344.1"/>
    </source>
</evidence>
<organism evidence="1 2">
    <name type="scientific">Terriglobus roseus</name>
    <dbReference type="NCBI Taxonomy" id="392734"/>
    <lineage>
        <taxon>Bacteria</taxon>
        <taxon>Pseudomonadati</taxon>
        <taxon>Acidobacteriota</taxon>
        <taxon>Terriglobia</taxon>
        <taxon>Terriglobales</taxon>
        <taxon>Acidobacteriaceae</taxon>
        <taxon>Terriglobus</taxon>
    </lineage>
</organism>
<dbReference type="InterPro" id="IPR017853">
    <property type="entry name" value="GH"/>
</dbReference>
<dbReference type="SUPFAM" id="SSF51445">
    <property type="entry name" value="(Trans)glycosidases"/>
    <property type="match status" value="1"/>
</dbReference>
<proteinExistence type="predicted"/>
<sequence length="475" mass="53562">MLFAAIPVCAVAQNRGDYTLRYDQPHQVIRGLGFEIQSDSIASGNAGMPEEVIAVPHDLTPEEKVRFAKEMLHGFRYARLAMGLYLRGLDAEQKHIVERYPGQMADLKQMQDLSGIQGFDVEYWSPAPYWKQNKTYYGGPIAAHDPQFVGQFSDAMVQDLRYLQSHGLHIAQWGLQNEPVVGHLKSSPGAAAGTDKGQSYSTCFYSPEDYYTVLAATAPKVHALFPAVEIHAPSWDGPAGTYAAEIRKDPALLKQIDAWTWHQIGHNSNDQITLREKYLAGAEGKAVYQNEFEYQSWDKNMPVDAYFMNTGQALMNWMTFEDSPVWYWLHAMKPVSNLEATGYALGFWRPDGELKNNIAPAIQPGHWDYNPHSYNAIAGFLKYLPWDSTRLAVDESEVRNDQRILVWRSKNGRLGVALSNRGTTPFQFHLHGIRSAQLSGHRYTLQSRDVSLSSKKVSTDLVITVPPQSFEFWIG</sequence>
<protein>
    <recommendedName>
        <fullName evidence="3">O-Glycosyl hydrolase</fullName>
    </recommendedName>
</protein>
<dbReference type="EMBL" id="LT629690">
    <property type="protein sequence ID" value="SDF43344.1"/>
    <property type="molecule type" value="Genomic_DNA"/>
</dbReference>
<evidence type="ECO:0008006" key="3">
    <source>
        <dbReference type="Google" id="ProtNLM"/>
    </source>
</evidence>
<keyword evidence="2" id="KW-1185">Reference proteome</keyword>
<dbReference type="Gene3D" id="3.20.20.80">
    <property type="entry name" value="Glycosidases"/>
    <property type="match status" value="1"/>
</dbReference>
<dbReference type="Proteomes" id="UP000182427">
    <property type="component" value="Chromosome I"/>
</dbReference>
<evidence type="ECO:0000313" key="2">
    <source>
        <dbReference type="Proteomes" id="UP000182427"/>
    </source>
</evidence>
<accession>A0A1G7L1Y6</accession>
<gene>
    <name evidence="1" type="ORF">SAMN05444167_2393</name>
</gene>
<name>A0A1G7L1Y6_9BACT</name>
<dbReference type="OrthoDB" id="102260at2"/>
<dbReference type="AlphaFoldDB" id="A0A1G7L1Y6"/>
<dbReference type="RefSeq" id="WP_083345340.1">
    <property type="nucleotide sequence ID" value="NZ_LT629690.1"/>
</dbReference>
<reference evidence="1 2" key="1">
    <citation type="submission" date="2016-10" db="EMBL/GenBank/DDBJ databases">
        <authorList>
            <person name="de Groot N.N."/>
        </authorList>
    </citation>
    <scope>NUCLEOTIDE SEQUENCE [LARGE SCALE GENOMIC DNA]</scope>
    <source>
        <strain evidence="1 2">GAS232</strain>
    </source>
</reference>